<dbReference type="PANTHER" id="PTHR34219:SF3">
    <property type="entry name" value="BLL7967 PROTEIN"/>
    <property type="match status" value="1"/>
</dbReference>
<feature type="transmembrane region" description="Helical" evidence="1">
    <location>
        <begin position="12"/>
        <end position="34"/>
    </location>
</feature>
<feature type="transmembrane region" description="Helical" evidence="1">
    <location>
        <begin position="191"/>
        <end position="214"/>
    </location>
</feature>
<dbReference type="OrthoDB" id="9791166at2"/>
<proteinExistence type="predicted"/>
<keyword evidence="1" id="KW-1133">Transmembrane helix</keyword>
<evidence type="ECO:0000313" key="3">
    <source>
        <dbReference type="Proteomes" id="UP000234881"/>
    </source>
</evidence>
<dbReference type="EMBL" id="PKUQ01000055">
    <property type="protein sequence ID" value="PLW75126.1"/>
    <property type="molecule type" value="Genomic_DNA"/>
</dbReference>
<feature type="transmembrane region" description="Helical" evidence="1">
    <location>
        <begin position="352"/>
        <end position="377"/>
    </location>
</feature>
<keyword evidence="3" id="KW-1185">Reference proteome</keyword>
<accession>A0A2N5XKT1</accession>
<evidence type="ECO:0008006" key="4">
    <source>
        <dbReference type="Google" id="ProtNLM"/>
    </source>
</evidence>
<organism evidence="2 3">
    <name type="scientific">Cohaesibacter celericrescens</name>
    <dbReference type="NCBI Taxonomy" id="2067669"/>
    <lineage>
        <taxon>Bacteria</taxon>
        <taxon>Pseudomonadati</taxon>
        <taxon>Pseudomonadota</taxon>
        <taxon>Alphaproteobacteria</taxon>
        <taxon>Hyphomicrobiales</taxon>
        <taxon>Cohaesibacteraceae</taxon>
    </lineage>
</organism>
<comment type="caution">
    <text evidence="2">The sequence shown here is derived from an EMBL/GenBank/DDBJ whole genome shotgun (WGS) entry which is preliminary data.</text>
</comment>
<dbReference type="AlphaFoldDB" id="A0A2N5XKT1"/>
<dbReference type="Proteomes" id="UP000234881">
    <property type="component" value="Unassembled WGS sequence"/>
</dbReference>
<evidence type="ECO:0000256" key="1">
    <source>
        <dbReference type="SAM" id="Phobius"/>
    </source>
</evidence>
<dbReference type="RefSeq" id="WP_101536026.1">
    <property type="nucleotide sequence ID" value="NZ_PKUQ01000055.1"/>
</dbReference>
<gene>
    <name evidence="2" type="ORF">C0081_22870</name>
</gene>
<reference evidence="2 3" key="1">
    <citation type="submission" date="2018-01" db="EMBL/GenBank/DDBJ databases">
        <title>The draft genome sequence of Cohaesibacter sp. H1304.</title>
        <authorList>
            <person name="Wang N.-N."/>
            <person name="Du Z.-J."/>
        </authorList>
    </citation>
    <scope>NUCLEOTIDE SEQUENCE [LARGE SCALE GENOMIC DNA]</scope>
    <source>
        <strain evidence="2 3">H1304</strain>
    </source>
</reference>
<keyword evidence="1" id="KW-0472">Membrane</keyword>
<dbReference type="InterPro" id="IPR005625">
    <property type="entry name" value="PepSY-ass_TM"/>
</dbReference>
<feature type="transmembrane region" description="Helical" evidence="1">
    <location>
        <begin position="141"/>
        <end position="158"/>
    </location>
</feature>
<evidence type="ECO:0000313" key="2">
    <source>
        <dbReference type="EMBL" id="PLW75126.1"/>
    </source>
</evidence>
<dbReference type="PANTHER" id="PTHR34219">
    <property type="entry name" value="IRON-REGULATED INNER MEMBRANE PROTEIN-RELATED"/>
    <property type="match status" value="1"/>
</dbReference>
<protein>
    <recommendedName>
        <fullName evidence="4">PepSY domain-containing protein</fullName>
    </recommendedName>
</protein>
<name>A0A2N5XKT1_9HYPH</name>
<sequence>MSFKRIIFWSHLVVGLATGVVIFILALTGVFLTYEMQIEGFFAPKVSPTVERAEMLSTDELIAIAQPVFKGQTATLDYYSDASKPLTVKAGRHDVRLIDPYSGSFIESGSNPTDGFFQFVEDLHRSLAMGFNSTGAQAVKVSNLAFLFIAVSGIYLWLPRRWKWPFIKQKIVFIRKAPTSKARDYNWHHVFSFWVLIPLIAVVGSGVVLSYQWANTLVFQAARLSVQQGRGMGRGMGKGMGKGMWARSTEAPDSALATDKLVTYQKIFEKARDVEAGWQVISFVLPNSEKAKTIDIVIDTGNGKQATAQQTVTYSRETGNVVKIKGPDEMATPTQSLRRYIRFLHTGEVYGVIGQTLAGIASLATLFMVWTGFALAWRRLIGPWFKPHAKVIDSTN</sequence>
<keyword evidence="1" id="KW-0812">Transmembrane</keyword>
<dbReference type="Pfam" id="PF03929">
    <property type="entry name" value="PepSY_TM"/>
    <property type="match status" value="1"/>
</dbReference>